<evidence type="ECO:0000259" key="2">
    <source>
        <dbReference type="PROSITE" id="PS50144"/>
    </source>
</evidence>
<name>A0A672KRI7_SINGR</name>
<sequence>MKILERKQIIVAFSINIYYKCPAYIFKAKVILAAWLLENAQYKLKTNSLAFSHPRSGYKLSVRAYLAGENSGRGTHLSLYITIMRGDFDSLLPWPFRQNITLTLLDQSGSRNHQTNTFTPDTNSDSFHRPTSDSNVATGFSRFISHGDLEAPRNAVYVRDDTLFIKVKVDTTGLEDL</sequence>
<proteinExistence type="predicted"/>
<dbReference type="InterPro" id="IPR008974">
    <property type="entry name" value="TRAF-like"/>
</dbReference>
<dbReference type="SMART" id="SM00061">
    <property type="entry name" value="MATH"/>
    <property type="match status" value="1"/>
</dbReference>
<accession>A0A672KRI7</accession>
<dbReference type="OMA" id="GHTETTH"/>
<keyword evidence="4" id="KW-1185">Reference proteome</keyword>
<dbReference type="InterPro" id="IPR049342">
    <property type="entry name" value="TRAF1-6_MATH_dom"/>
</dbReference>
<feature type="region of interest" description="Disordered" evidence="1">
    <location>
        <begin position="112"/>
        <end position="133"/>
    </location>
</feature>
<dbReference type="GO" id="GO:0043122">
    <property type="term" value="P:regulation of canonical NF-kappaB signal transduction"/>
    <property type="evidence" value="ECO:0007669"/>
    <property type="project" value="TreeGrafter"/>
</dbReference>
<dbReference type="PANTHER" id="PTHR10131">
    <property type="entry name" value="TNF RECEPTOR ASSOCIATED FACTOR"/>
    <property type="match status" value="1"/>
</dbReference>
<dbReference type="GO" id="GO:0031996">
    <property type="term" value="F:thioesterase binding"/>
    <property type="evidence" value="ECO:0007669"/>
    <property type="project" value="TreeGrafter"/>
</dbReference>
<dbReference type="Proteomes" id="UP000472262">
    <property type="component" value="Unassembled WGS sequence"/>
</dbReference>
<dbReference type="PANTHER" id="PTHR10131:SF83">
    <property type="entry name" value="TNF RECEPTOR-ASSOCIATED FACTOR 5"/>
    <property type="match status" value="1"/>
</dbReference>
<dbReference type="PROSITE" id="PS50144">
    <property type="entry name" value="MATH"/>
    <property type="match status" value="1"/>
</dbReference>
<dbReference type="GO" id="GO:0005164">
    <property type="term" value="F:tumor necrosis factor receptor binding"/>
    <property type="evidence" value="ECO:0007669"/>
    <property type="project" value="TreeGrafter"/>
</dbReference>
<dbReference type="AlphaFoldDB" id="A0A672KRI7"/>
<dbReference type="SUPFAM" id="SSF49599">
    <property type="entry name" value="TRAF domain-like"/>
    <property type="match status" value="1"/>
</dbReference>
<dbReference type="Gene3D" id="2.60.210.10">
    <property type="entry name" value="Apoptosis, Tumor Necrosis Factor Receptor Associated Protein 2, Chain A"/>
    <property type="match status" value="1"/>
</dbReference>
<reference evidence="3" key="2">
    <citation type="submission" date="2025-09" db="UniProtKB">
        <authorList>
            <consortium name="Ensembl"/>
        </authorList>
    </citation>
    <scope>IDENTIFICATION</scope>
</reference>
<dbReference type="Pfam" id="PF21355">
    <property type="entry name" value="TRAF-mep_MATH"/>
    <property type="match status" value="1"/>
</dbReference>
<dbReference type="InParanoid" id="A0A672KRI7"/>
<dbReference type="Ensembl" id="ENSSGRT00000016359.1">
    <property type="protein sequence ID" value="ENSSGRP00000015130.1"/>
    <property type="gene ID" value="ENSSGRG00000009391.1"/>
</dbReference>
<feature type="compositionally biased region" description="Polar residues" evidence="1">
    <location>
        <begin position="112"/>
        <end position="125"/>
    </location>
</feature>
<organism evidence="3 4">
    <name type="scientific">Sinocyclocheilus grahami</name>
    <name type="common">Dianchi golden-line fish</name>
    <name type="synonym">Barbus grahami</name>
    <dbReference type="NCBI Taxonomy" id="75366"/>
    <lineage>
        <taxon>Eukaryota</taxon>
        <taxon>Metazoa</taxon>
        <taxon>Chordata</taxon>
        <taxon>Craniata</taxon>
        <taxon>Vertebrata</taxon>
        <taxon>Euteleostomi</taxon>
        <taxon>Actinopterygii</taxon>
        <taxon>Neopterygii</taxon>
        <taxon>Teleostei</taxon>
        <taxon>Ostariophysi</taxon>
        <taxon>Cypriniformes</taxon>
        <taxon>Cyprinidae</taxon>
        <taxon>Cyprininae</taxon>
        <taxon>Sinocyclocheilus</taxon>
    </lineage>
</organism>
<reference evidence="3" key="1">
    <citation type="submission" date="2025-08" db="UniProtKB">
        <authorList>
            <consortium name="Ensembl"/>
        </authorList>
    </citation>
    <scope>IDENTIFICATION</scope>
</reference>
<dbReference type="GO" id="GO:0009898">
    <property type="term" value="C:cytoplasmic side of plasma membrane"/>
    <property type="evidence" value="ECO:0007669"/>
    <property type="project" value="TreeGrafter"/>
</dbReference>
<evidence type="ECO:0000256" key="1">
    <source>
        <dbReference type="SAM" id="MobiDB-lite"/>
    </source>
</evidence>
<feature type="domain" description="MATH" evidence="2">
    <location>
        <begin position="30"/>
        <end position="169"/>
    </location>
</feature>
<evidence type="ECO:0000313" key="4">
    <source>
        <dbReference type="Proteomes" id="UP000472262"/>
    </source>
</evidence>
<dbReference type="InterPro" id="IPR002083">
    <property type="entry name" value="MATH/TRAF_dom"/>
</dbReference>
<evidence type="ECO:0000313" key="3">
    <source>
        <dbReference type="Ensembl" id="ENSSGRP00000015130.1"/>
    </source>
</evidence>
<protein>
    <recommendedName>
        <fullName evidence="2">MATH domain-containing protein</fullName>
    </recommendedName>
</protein>